<dbReference type="SUPFAM" id="SSF53448">
    <property type="entry name" value="Nucleotide-diphospho-sugar transferases"/>
    <property type="match status" value="1"/>
</dbReference>
<comment type="caution">
    <text evidence="5">The sequence shown here is derived from an EMBL/GenBank/DDBJ whole genome shotgun (WGS) entry which is preliminary data.</text>
</comment>
<dbReference type="Gene3D" id="1.20.5.340">
    <property type="match status" value="1"/>
</dbReference>
<organism evidence="5 6">
    <name type="scientific">Eubacterium album</name>
    <dbReference type="NCBI Taxonomy" id="2978477"/>
    <lineage>
        <taxon>Bacteria</taxon>
        <taxon>Bacillati</taxon>
        <taxon>Bacillota</taxon>
        <taxon>Clostridia</taxon>
        <taxon>Eubacteriales</taxon>
        <taxon>Eubacteriaceae</taxon>
        <taxon>Eubacterium</taxon>
    </lineage>
</organism>
<keyword evidence="6" id="KW-1185">Reference proteome</keyword>
<keyword evidence="3" id="KW-0175">Coiled coil</keyword>
<gene>
    <name evidence="5" type="ORF">N5B56_06230</name>
</gene>
<dbReference type="CDD" id="cd00761">
    <property type="entry name" value="Glyco_tranf_GTA_type"/>
    <property type="match status" value="1"/>
</dbReference>
<dbReference type="Proteomes" id="UP001431199">
    <property type="component" value="Unassembled WGS sequence"/>
</dbReference>
<evidence type="ECO:0000256" key="1">
    <source>
        <dbReference type="ARBA" id="ARBA00022676"/>
    </source>
</evidence>
<dbReference type="Pfam" id="PF00535">
    <property type="entry name" value="Glycos_transf_2"/>
    <property type="match status" value="1"/>
</dbReference>
<dbReference type="Gene3D" id="3.90.550.10">
    <property type="entry name" value="Spore Coat Polysaccharide Biosynthesis Protein SpsA, Chain A"/>
    <property type="match status" value="1"/>
</dbReference>
<reference evidence="5" key="1">
    <citation type="submission" date="2022-09" db="EMBL/GenBank/DDBJ databases">
        <title>Eubacterium sp. LFL-14 isolated from human feces.</title>
        <authorList>
            <person name="Liu F."/>
        </authorList>
    </citation>
    <scope>NUCLEOTIDE SEQUENCE</scope>
    <source>
        <strain evidence="5">LFL-14</strain>
    </source>
</reference>
<dbReference type="RefSeq" id="WP_158574533.1">
    <property type="nucleotide sequence ID" value="NZ_JAODBU010000006.1"/>
</dbReference>
<name>A0ABT2LZF7_9FIRM</name>
<evidence type="ECO:0000259" key="4">
    <source>
        <dbReference type="Pfam" id="PF00535"/>
    </source>
</evidence>
<feature type="coiled-coil region" evidence="3">
    <location>
        <begin position="335"/>
        <end position="390"/>
    </location>
</feature>
<evidence type="ECO:0000256" key="3">
    <source>
        <dbReference type="SAM" id="Coils"/>
    </source>
</evidence>
<feature type="domain" description="Glycosyltransferase 2-like" evidence="4">
    <location>
        <begin position="8"/>
        <end position="176"/>
    </location>
</feature>
<dbReference type="EMBL" id="JAODBU010000006">
    <property type="protein sequence ID" value="MCT7398683.1"/>
    <property type="molecule type" value="Genomic_DNA"/>
</dbReference>
<keyword evidence="1" id="KW-0328">Glycosyltransferase</keyword>
<accession>A0ABT2LZF7</accession>
<keyword evidence="2" id="KW-0808">Transferase</keyword>
<dbReference type="InterPro" id="IPR001173">
    <property type="entry name" value="Glyco_trans_2-like"/>
</dbReference>
<dbReference type="InterPro" id="IPR029044">
    <property type="entry name" value="Nucleotide-diphossugar_trans"/>
</dbReference>
<evidence type="ECO:0000256" key="2">
    <source>
        <dbReference type="ARBA" id="ARBA00022679"/>
    </source>
</evidence>
<evidence type="ECO:0000313" key="6">
    <source>
        <dbReference type="Proteomes" id="UP001431199"/>
    </source>
</evidence>
<proteinExistence type="predicted"/>
<dbReference type="PANTHER" id="PTHR22916">
    <property type="entry name" value="GLYCOSYLTRANSFERASE"/>
    <property type="match status" value="1"/>
</dbReference>
<evidence type="ECO:0000313" key="5">
    <source>
        <dbReference type="EMBL" id="MCT7398683.1"/>
    </source>
</evidence>
<dbReference type="PANTHER" id="PTHR22916:SF51">
    <property type="entry name" value="GLYCOSYLTRANSFERASE EPSH-RELATED"/>
    <property type="match status" value="1"/>
</dbReference>
<sequence>MEKEVKVSVIVPVYNSEAFIRQTAEYILGQSLKDIEIIFVDDGSTDKTREILEEISKTDDRVKVLHQQNSFAGAARNYGFRESSGKYLVFWDADDIFLPEALEKMYDKIVEDDADICICPADYYDNETSKILKNNVYIKYDMIPEKTPFLKKDVEDVLFNFSTNVPWNKMYKRELIIDNNLEFQQIQRANDNYFVMTAFFYANTFTYINESVIQYRINLSTSLIGGNSKTPLCVYEAYKKTYDRIKDEAGFDKVRQSFLNKAMRACFYFLSVQTKFESYEVLYNKYKNEVFKEWNYPEDKEFYYNEKDYNRYQRMKESTAIEFMVCEYQGAINEVRKLKNSRYQLRLKNDRLKDKNDRLREKNEKLKIAKENLKAQVSRLKARIAEIENSTSFKIGKAITYLPGLIKKAIKGKK</sequence>
<protein>
    <submittedName>
        <fullName evidence="5">Glycosyltransferase</fullName>
    </submittedName>
</protein>